<gene>
    <name evidence="3" type="ORF">F6B93_21525</name>
</gene>
<evidence type="ECO:0000313" key="4">
    <source>
        <dbReference type="Proteomes" id="UP000682202"/>
    </source>
</evidence>
<dbReference type="AlphaFoldDB" id="A0A975K1F4"/>
<keyword evidence="4" id="KW-1185">Reference proteome</keyword>
<feature type="domain" description="PE" evidence="1">
    <location>
        <begin position="4"/>
        <end position="93"/>
    </location>
</feature>
<dbReference type="SUPFAM" id="SSF140459">
    <property type="entry name" value="PE/PPE dimer-like"/>
    <property type="match status" value="1"/>
</dbReference>
<proteinExistence type="predicted"/>
<dbReference type="InterPro" id="IPR029058">
    <property type="entry name" value="AB_hydrolase_fold"/>
</dbReference>
<dbReference type="InterPro" id="IPR038332">
    <property type="entry name" value="PPE_sf"/>
</dbReference>
<dbReference type="Pfam" id="PF08237">
    <property type="entry name" value="PE-PPE"/>
    <property type="match status" value="1"/>
</dbReference>
<reference evidence="3" key="1">
    <citation type="submission" date="2019-12" db="EMBL/GenBank/DDBJ databases">
        <title>Mycobacterium spongiae sp. nov.</title>
        <authorList>
            <person name="Stinear T."/>
        </authorList>
    </citation>
    <scope>NUCLEOTIDE SEQUENCE</scope>
    <source>
        <strain evidence="3">FSD4b-SM</strain>
    </source>
</reference>
<dbReference type="InterPro" id="IPR000084">
    <property type="entry name" value="PE-PGRS_N"/>
</dbReference>
<dbReference type="RefSeq" id="WP_211696889.1">
    <property type="nucleotide sequence ID" value="NZ_CP046600.1"/>
</dbReference>
<dbReference type="EMBL" id="CP046600">
    <property type="protein sequence ID" value="QUR69303.1"/>
    <property type="molecule type" value="Genomic_DNA"/>
</dbReference>
<evidence type="ECO:0000259" key="2">
    <source>
        <dbReference type="Pfam" id="PF08237"/>
    </source>
</evidence>
<sequence>MAFLVAEPQIMAAVAADIEGIGSAISAANATAAAPISGLLAAAGDEVSANIANLFAAYGQEYQAAAAQVAAFHGEFQRTLAVAASAYTQAEAAGAAAVQSALAPVAPALQGALAPILPTAAPAAAPAAAMIPPFPANLTTLVMGGTGIPIPGPQFINLANELYVRSMNTVQGLDTPEELYPLTGVKSMTLDASVAEGLTILDNQIQAQLAIPGNTVTVFGVSQSAVIASLEMQRLAAMGAAAPTADQLNFVLTGNEMNPNGGMLARFPNLSIPSLGLTFYGGTPSDTIYPTAIYSLEYDGFASFPQYPLNFISSLNAVMGIIYVHPTYFDLTPAQVDAAIELPTSPGYSGVTSYYMLPTENLPLLEPIRAIPVIGDPIANLVQPNLKVIVNLGYGDPNFGYSTGPADVTTPFGLWPDVPPQVIFDALVAGTHEGIGDFSADMSEILSQPPTLPELTFPTLNPGAALLSAPTPTEVVNTFTKIVSDDYAVLLPAADIALAYATTLPLYNATLFVDQLAQGNLINAVGFPIAADVGMTTIAGGVGFLVLASTIANNIRDIESLFT</sequence>
<evidence type="ECO:0000313" key="3">
    <source>
        <dbReference type="EMBL" id="QUR69303.1"/>
    </source>
</evidence>
<accession>A0A975K1F4</accession>
<dbReference type="Gene3D" id="1.10.287.850">
    <property type="entry name" value="HP0062-like domain"/>
    <property type="match status" value="1"/>
</dbReference>
<protein>
    <submittedName>
        <fullName evidence="3">PE-PPE domain-containing protein</fullName>
    </submittedName>
</protein>
<name>A0A975K1F4_9MYCO</name>
<feature type="domain" description="PE-PPE" evidence="2">
    <location>
        <begin position="169"/>
        <end position="394"/>
    </location>
</feature>
<dbReference type="Proteomes" id="UP000682202">
    <property type="component" value="Chromosome"/>
</dbReference>
<evidence type="ECO:0000259" key="1">
    <source>
        <dbReference type="Pfam" id="PF00934"/>
    </source>
</evidence>
<dbReference type="Gene3D" id="3.40.50.1820">
    <property type="entry name" value="alpha/beta hydrolase"/>
    <property type="match status" value="1"/>
</dbReference>
<dbReference type="InterPro" id="IPR013228">
    <property type="entry name" value="PE-PPE_C"/>
</dbReference>
<organism evidence="3 4">
    <name type="scientific">Mycobacterium spongiae</name>
    <dbReference type="NCBI Taxonomy" id="886343"/>
    <lineage>
        <taxon>Bacteria</taxon>
        <taxon>Bacillati</taxon>
        <taxon>Actinomycetota</taxon>
        <taxon>Actinomycetes</taxon>
        <taxon>Mycobacteriales</taxon>
        <taxon>Mycobacteriaceae</taxon>
        <taxon>Mycobacterium</taxon>
    </lineage>
</organism>
<dbReference type="Pfam" id="PF00934">
    <property type="entry name" value="PE"/>
    <property type="match status" value="1"/>
</dbReference>
<dbReference type="KEGG" id="mspg:F6B93_21525"/>